<dbReference type="AlphaFoldDB" id="A0AAE1AV06"/>
<feature type="domain" description="VWFA" evidence="1">
    <location>
        <begin position="61"/>
        <end position="238"/>
    </location>
</feature>
<dbReference type="InterPro" id="IPR002035">
    <property type="entry name" value="VWF_A"/>
</dbReference>
<comment type="caution">
    <text evidence="2">The sequence shown here is derived from an EMBL/GenBank/DDBJ whole genome shotgun (WGS) entry which is preliminary data.</text>
</comment>
<dbReference type="SMART" id="SM00327">
    <property type="entry name" value="VWA"/>
    <property type="match status" value="2"/>
</dbReference>
<dbReference type="InterPro" id="IPR050525">
    <property type="entry name" value="ECM_Assembly_Org"/>
</dbReference>
<dbReference type="Pfam" id="PF00092">
    <property type="entry name" value="VWA"/>
    <property type="match status" value="2"/>
</dbReference>
<dbReference type="PRINTS" id="PR00453">
    <property type="entry name" value="VWFADOMAIN"/>
</dbReference>
<feature type="domain" description="VWFA" evidence="1">
    <location>
        <begin position="371"/>
        <end position="547"/>
    </location>
</feature>
<proteinExistence type="predicted"/>
<dbReference type="PANTHER" id="PTHR24020:SF20">
    <property type="entry name" value="PH DOMAIN-CONTAINING PROTEIN"/>
    <property type="match status" value="1"/>
</dbReference>
<evidence type="ECO:0000313" key="3">
    <source>
        <dbReference type="Proteomes" id="UP001283361"/>
    </source>
</evidence>
<evidence type="ECO:0000259" key="1">
    <source>
        <dbReference type="PROSITE" id="PS50234"/>
    </source>
</evidence>
<dbReference type="PANTHER" id="PTHR24020">
    <property type="entry name" value="COLLAGEN ALPHA"/>
    <property type="match status" value="1"/>
</dbReference>
<dbReference type="SUPFAM" id="SSF53300">
    <property type="entry name" value="vWA-like"/>
    <property type="match status" value="2"/>
</dbReference>
<dbReference type="PROSITE" id="PS50234">
    <property type="entry name" value="VWFA"/>
    <property type="match status" value="2"/>
</dbReference>
<dbReference type="InterPro" id="IPR036465">
    <property type="entry name" value="vWFA_dom_sf"/>
</dbReference>
<protein>
    <recommendedName>
        <fullName evidence="1">VWFA domain-containing protein</fullName>
    </recommendedName>
</protein>
<keyword evidence="3" id="KW-1185">Reference proteome</keyword>
<dbReference type="EMBL" id="JAWDGP010001166">
    <property type="protein sequence ID" value="KAK3793901.1"/>
    <property type="molecule type" value="Genomic_DNA"/>
</dbReference>
<name>A0AAE1AV06_9GAST</name>
<sequence>MVDTFLARDLTWKIKLCFYTSEMASLIRVTIFASLCVLTRAFYDPVRPGYRSRPKCGKSADIVFLVDDSRSIWFKHFNQEIDFVQRLITRFHVSSYKTRFAALTFSSGVREVFPFGRFNTEYEVRHALETIYQSNGGTTDTYKAIEYARDYTFRHARVGVPRILIIITDGGSQERQRAKLEATTAKLAGIQIFVIGIGLYLEPYHLEDLASEPTPRYLYSVSSFPKLLTVDWRIAEQVCQASYRTPYPAYRTNTVHVTHTNDHNSYSALRPHRPGYSPVRPYGHNYRPYGLNRNRYRPYRPHGSRYPLRRYPGGYVGPGYPRGPVGYPARPAVHGPGYGAPVVPVLRKPYPVEPSLGYGPPHSACLQKPAEVVFVVEQSSSLHGRKAVTFVSKVIEYFDIGERKTRVATVSYSEEAKVEYHLDAYSSKRELIHTTANIPYVAALGSATLEVRRALHTVRQEVFTQEHGYRRDAARVVIVITEERWEEYEEVKEEAFALTTDGVHLFTIGVGPNVDYGQLRGVCSSPHDEHVFQVENYAAINTIKETLAQRTCLCGRIP</sequence>
<evidence type="ECO:0000313" key="2">
    <source>
        <dbReference type="EMBL" id="KAK3793901.1"/>
    </source>
</evidence>
<gene>
    <name evidence="2" type="ORF">RRG08_033477</name>
</gene>
<accession>A0AAE1AV06</accession>
<organism evidence="2 3">
    <name type="scientific">Elysia crispata</name>
    <name type="common">lettuce slug</name>
    <dbReference type="NCBI Taxonomy" id="231223"/>
    <lineage>
        <taxon>Eukaryota</taxon>
        <taxon>Metazoa</taxon>
        <taxon>Spiralia</taxon>
        <taxon>Lophotrochozoa</taxon>
        <taxon>Mollusca</taxon>
        <taxon>Gastropoda</taxon>
        <taxon>Heterobranchia</taxon>
        <taxon>Euthyneura</taxon>
        <taxon>Panpulmonata</taxon>
        <taxon>Sacoglossa</taxon>
        <taxon>Placobranchoidea</taxon>
        <taxon>Plakobranchidae</taxon>
        <taxon>Elysia</taxon>
    </lineage>
</organism>
<dbReference type="Gene3D" id="3.40.50.410">
    <property type="entry name" value="von Willebrand factor, type A domain"/>
    <property type="match status" value="2"/>
</dbReference>
<dbReference type="Proteomes" id="UP001283361">
    <property type="component" value="Unassembled WGS sequence"/>
</dbReference>
<reference evidence="2" key="1">
    <citation type="journal article" date="2023" name="G3 (Bethesda)">
        <title>A reference genome for the long-term kleptoplast-retaining sea slug Elysia crispata morphotype clarki.</title>
        <authorList>
            <person name="Eastman K.E."/>
            <person name="Pendleton A.L."/>
            <person name="Shaikh M.A."/>
            <person name="Suttiyut T."/>
            <person name="Ogas R."/>
            <person name="Tomko P."/>
            <person name="Gavelis G."/>
            <person name="Widhalm J.R."/>
            <person name="Wisecaver J.H."/>
        </authorList>
    </citation>
    <scope>NUCLEOTIDE SEQUENCE</scope>
    <source>
        <strain evidence="2">ECLA1</strain>
    </source>
</reference>
<dbReference type="CDD" id="cd01450">
    <property type="entry name" value="vWFA_subfamily_ECM"/>
    <property type="match status" value="1"/>
</dbReference>